<feature type="compositionally biased region" description="Acidic residues" evidence="4">
    <location>
        <begin position="1078"/>
        <end position="1087"/>
    </location>
</feature>
<feature type="compositionally biased region" description="Polar residues" evidence="4">
    <location>
        <begin position="121"/>
        <end position="136"/>
    </location>
</feature>
<gene>
    <name evidence="6" type="ORF">B0A52_08299</name>
</gene>
<name>A0A438MV83_EXOME</name>
<feature type="compositionally biased region" description="Polar residues" evidence="4">
    <location>
        <begin position="1305"/>
        <end position="1327"/>
    </location>
</feature>
<feature type="compositionally biased region" description="Low complexity" evidence="4">
    <location>
        <begin position="166"/>
        <end position="176"/>
    </location>
</feature>
<feature type="compositionally biased region" description="Basic and acidic residues" evidence="4">
    <location>
        <begin position="218"/>
        <end position="244"/>
    </location>
</feature>
<feature type="compositionally biased region" description="Acidic residues" evidence="4">
    <location>
        <begin position="582"/>
        <end position="623"/>
    </location>
</feature>
<dbReference type="PANTHER" id="PTHR14396">
    <property type="entry name" value="CLASPIN"/>
    <property type="match status" value="1"/>
</dbReference>
<evidence type="ECO:0000313" key="7">
    <source>
        <dbReference type="Proteomes" id="UP000288859"/>
    </source>
</evidence>
<dbReference type="Proteomes" id="UP000288859">
    <property type="component" value="Unassembled WGS sequence"/>
</dbReference>
<feature type="compositionally biased region" description="Acidic residues" evidence="4">
    <location>
        <begin position="960"/>
        <end position="977"/>
    </location>
</feature>
<accession>A0A438MV83</accession>
<comment type="subcellular location">
    <subcellularLocation>
        <location evidence="1">Nucleus</location>
    </subcellularLocation>
</comment>
<feature type="compositionally biased region" description="Basic residues" evidence="4">
    <location>
        <begin position="141"/>
        <end position="154"/>
    </location>
</feature>
<feature type="compositionally biased region" description="Basic and acidic residues" evidence="4">
    <location>
        <begin position="361"/>
        <end position="375"/>
    </location>
</feature>
<keyword evidence="2" id="KW-0597">Phosphoprotein</keyword>
<dbReference type="GO" id="GO:0010997">
    <property type="term" value="F:anaphase-promoting complex binding"/>
    <property type="evidence" value="ECO:0007669"/>
    <property type="project" value="TreeGrafter"/>
</dbReference>
<evidence type="ECO:0000256" key="3">
    <source>
        <dbReference type="ARBA" id="ARBA00023242"/>
    </source>
</evidence>
<feature type="domain" description="DNA replication checkpoint mediator MRC1" evidence="5">
    <location>
        <begin position="935"/>
        <end position="1074"/>
    </location>
</feature>
<dbReference type="InterPro" id="IPR018564">
    <property type="entry name" value="Repl_chkpnt_MRC1_dom"/>
</dbReference>
<dbReference type="PANTHER" id="PTHR14396:SF10">
    <property type="entry name" value="CLASPIN"/>
    <property type="match status" value="1"/>
</dbReference>
<feature type="compositionally biased region" description="Low complexity" evidence="4">
    <location>
        <begin position="1"/>
        <end position="22"/>
    </location>
</feature>
<dbReference type="VEuPathDB" id="FungiDB:PV10_00667"/>
<feature type="region of interest" description="Disordered" evidence="4">
    <location>
        <begin position="535"/>
        <end position="742"/>
    </location>
</feature>
<proteinExistence type="predicted"/>
<dbReference type="GO" id="GO:0033314">
    <property type="term" value="P:mitotic DNA replication checkpoint signaling"/>
    <property type="evidence" value="ECO:0007669"/>
    <property type="project" value="TreeGrafter"/>
</dbReference>
<feature type="compositionally biased region" description="Basic and acidic residues" evidence="4">
    <location>
        <begin position="986"/>
        <end position="1002"/>
    </location>
</feature>
<feature type="compositionally biased region" description="Polar residues" evidence="4">
    <location>
        <begin position="716"/>
        <end position="728"/>
    </location>
</feature>
<feature type="region of interest" description="Disordered" evidence="4">
    <location>
        <begin position="1231"/>
        <end position="1340"/>
    </location>
</feature>
<comment type="caution">
    <text evidence="6">The sequence shown here is derived from an EMBL/GenBank/DDBJ whole genome shotgun (WGS) entry which is preliminary data.</text>
</comment>
<dbReference type="GO" id="GO:0007095">
    <property type="term" value="P:mitotic G2 DNA damage checkpoint signaling"/>
    <property type="evidence" value="ECO:0007669"/>
    <property type="project" value="TreeGrafter"/>
</dbReference>
<evidence type="ECO:0000259" key="5">
    <source>
        <dbReference type="Pfam" id="PF09444"/>
    </source>
</evidence>
<feature type="compositionally biased region" description="Basic and acidic residues" evidence="4">
    <location>
        <begin position="1330"/>
        <end position="1340"/>
    </location>
</feature>
<dbReference type="EMBL" id="NAJM01000052">
    <property type="protein sequence ID" value="RVX67056.1"/>
    <property type="molecule type" value="Genomic_DNA"/>
</dbReference>
<feature type="region of interest" description="Disordered" evidence="4">
    <location>
        <begin position="1"/>
        <end position="306"/>
    </location>
</feature>
<feature type="compositionally biased region" description="Basic and acidic residues" evidence="4">
    <location>
        <begin position="1050"/>
        <end position="1077"/>
    </location>
</feature>
<sequence length="1397" mass="153748">MTSPAASPSPSASPTLPDSSALTPSRKVQALLARFDDSDSDAASTLEQPANRQSANRVSRIPEAARPLSTKASEPPPNEDELDDDDDILPLAPRSRLAARLQGLNPNRDDASDESEDPPSQTRSDSVAPTMSNTEDIPTKPRLRRRLLTKRRSSPVHTEVDGNRNLSPSSLFSSPPAKSQDLVGPGPQESESEAEQPSTGKGNSKFLALVAKHRKQRLEKEQEESAKRAARAEELKHQEEEIIRQRGSSPADDTEEDSDTSGNGAAKKLSTQSRPARKASKKAIEEMSRETQRMSRNMQLAHQARVKKRITKESLLARFNFSSSTTTEHSAALASSSRSNSRAGSDNEANIPVDTPPTSPLRDETTPHKDHKVGEIDTTTEIQQIDSAVTLNKGKGRAHPDEPDGPIAVLLATESLNQVQPQNSPEATVPVTKTRLLGSARHRSLPSDESGSELEVITSRGDQRKFAAFERLPKRKAKETQSHLALRSLAHLVGGEDRKSTMNAAELEMTLRKTARLQAKSERDEKIAELRARGVMIQTTEDREREQQDVEDLLEKARQEAAEIQRREKAAAKKEGNYVNDGLDDEDESEDDDFQDDDNVGISDESEDDEDDEDDEEAAEEENSGSPDAIDALVDDQASEVDSDEPSMTGDESEHAADLSEAEMELDTNVRQTFSRRARTNRVLSDDDEDDIPAEKDKNDKVESLGRIGSPKSPDLPTTTKTPQSILQSHRKQIPGLQMSDDFPIGLTQAFAATMADPDSQDDAEEQDSLEMTMDLPSPNIPMAPQLARLESMDIITDSQPASQTQPLNVSLSFSQSFPIPQSPAIGLGITSTQATPSQRHFEATQDGDYMLIPFMGDRFGTETPQQPRPHSTIETEALPEKIQDSPILQRRSRLRRGRLQTESDEDEAANQDESAFEIMRRAAKRPSEAFDKSKSHARNVVDEAAEESEDEYAGLGGASDDDIDEEENEQDREMIDENTQIGQGDEAKHAKFFADREREQDQAAVSKLMKDITTGALRRKRGNDDLDLSDEEDAAVRRREAKRREFAKMRQELLKDEAVGKIAEDKKKEAFLRSIEDREEFSDDDAGGFNDGAEPEEESQAEEPEIQSMEPDLEADTSKEKPTRAQGPTKQPLTAAPASKLNQMRRGTGRVANPASVRPLTLAEIRESVSFLVEEPDSQASMIDLGLSDSEDESEAYVNLDRHFKRAEADENAEDGDDLGDFIVDDLDQSRDEAAFKKPEAPYSETRAPYSERRTNRPNVVNRLNMLRQSSSSSSSSGSRMAFYSSSTSANGSLSNVPSLLRRATTNSSRGSISGRNETVSATGVVTNKPERGSASAEKEFIRKGNGGSRNAVNYRPTIREEKMQQRAGVIKKTAAKAKKSQGGFLGGLFGNDSWT</sequence>
<dbReference type="OrthoDB" id="2130597at2759"/>
<evidence type="ECO:0000313" key="6">
    <source>
        <dbReference type="EMBL" id="RVX67056.1"/>
    </source>
</evidence>
<reference evidence="6 7" key="1">
    <citation type="submission" date="2017-03" db="EMBL/GenBank/DDBJ databases">
        <title>Genomes of endolithic fungi from Antarctica.</title>
        <authorList>
            <person name="Coleine C."/>
            <person name="Masonjones S."/>
            <person name="Stajich J.E."/>
        </authorList>
    </citation>
    <scope>NUCLEOTIDE SEQUENCE [LARGE SCALE GENOMIC DNA]</scope>
    <source>
        <strain evidence="6 7">CCFEE 6314</strain>
    </source>
</reference>
<feature type="compositionally biased region" description="Basic and acidic residues" evidence="4">
    <location>
        <begin position="926"/>
        <end position="935"/>
    </location>
</feature>
<protein>
    <recommendedName>
        <fullName evidence="5">DNA replication checkpoint mediator MRC1 domain-containing protein</fullName>
    </recommendedName>
</protein>
<feature type="compositionally biased region" description="Acidic residues" evidence="4">
    <location>
        <begin position="944"/>
        <end position="953"/>
    </location>
</feature>
<evidence type="ECO:0000256" key="2">
    <source>
        <dbReference type="ARBA" id="ARBA00022553"/>
    </source>
</evidence>
<feature type="compositionally biased region" description="Polar residues" evidence="4">
    <location>
        <begin position="45"/>
        <end position="57"/>
    </location>
</feature>
<dbReference type="InterPro" id="IPR024146">
    <property type="entry name" value="Claspin"/>
</dbReference>
<feature type="compositionally biased region" description="Polar residues" evidence="4">
    <location>
        <begin position="863"/>
        <end position="875"/>
    </location>
</feature>
<feature type="region of interest" description="Disordered" evidence="4">
    <location>
        <begin position="860"/>
        <end position="1036"/>
    </location>
</feature>
<feature type="compositionally biased region" description="Low complexity" evidence="4">
    <location>
        <begin position="330"/>
        <end position="344"/>
    </location>
</feature>
<dbReference type="Pfam" id="PF09444">
    <property type="entry name" value="MRC1"/>
    <property type="match status" value="1"/>
</dbReference>
<keyword evidence="3" id="KW-0539">Nucleus</keyword>
<feature type="compositionally biased region" description="Acidic residues" evidence="4">
    <location>
        <begin position="633"/>
        <end position="645"/>
    </location>
</feature>
<feature type="compositionally biased region" description="Basic and acidic residues" evidence="4">
    <location>
        <begin position="1231"/>
        <end position="1241"/>
    </location>
</feature>
<feature type="compositionally biased region" description="Basic and acidic residues" evidence="4">
    <location>
        <begin position="540"/>
        <end position="576"/>
    </location>
</feature>
<organism evidence="6 7">
    <name type="scientific">Exophiala mesophila</name>
    <name type="common">Black yeast-like fungus</name>
    <dbReference type="NCBI Taxonomy" id="212818"/>
    <lineage>
        <taxon>Eukaryota</taxon>
        <taxon>Fungi</taxon>
        <taxon>Dikarya</taxon>
        <taxon>Ascomycota</taxon>
        <taxon>Pezizomycotina</taxon>
        <taxon>Eurotiomycetes</taxon>
        <taxon>Chaetothyriomycetidae</taxon>
        <taxon>Chaetothyriales</taxon>
        <taxon>Herpotrichiellaceae</taxon>
        <taxon>Exophiala</taxon>
    </lineage>
</organism>
<feature type="region of interest" description="Disordered" evidence="4">
    <location>
        <begin position="1050"/>
        <end position="1158"/>
    </location>
</feature>
<dbReference type="GO" id="GO:0005634">
    <property type="term" value="C:nucleus"/>
    <property type="evidence" value="ECO:0007669"/>
    <property type="project" value="UniProtKB-SubCell"/>
</dbReference>
<feature type="compositionally biased region" description="Acidic residues" evidence="4">
    <location>
        <begin position="1094"/>
        <end position="1116"/>
    </location>
</feature>
<feature type="compositionally biased region" description="Polar residues" evidence="4">
    <location>
        <begin position="320"/>
        <end position="329"/>
    </location>
</feature>
<feature type="compositionally biased region" description="Basic and acidic residues" evidence="4">
    <location>
        <begin position="693"/>
        <end position="704"/>
    </location>
</feature>
<feature type="compositionally biased region" description="Basic and acidic residues" evidence="4">
    <location>
        <begin position="282"/>
        <end position="293"/>
    </location>
</feature>
<evidence type="ECO:0000256" key="1">
    <source>
        <dbReference type="ARBA" id="ARBA00004123"/>
    </source>
</evidence>
<feature type="region of interest" description="Disordered" evidence="4">
    <location>
        <begin position="318"/>
        <end position="378"/>
    </location>
</feature>
<feature type="compositionally biased region" description="Acidic residues" evidence="4">
    <location>
        <begin position="77"/>
        <end position="88"/>
    </location>
</feature>
<feature type="compositionally biased region" description="Low complexity" evidence="4">
    <location>
        <begin position="1271"/>
        <end position="1296"/>
    </location>
</feature>
<evidence type="ECO:0000256" key="4">
    <source>
        <dbReference type="SAM" id="MobiDB-lite"/>
    </source>
</evidence>